<dbReference type="AlphaFoldDB" id="A0A1X6NY78"/>
<accession>A0A1X6NY78</accession>
<evidence type="ECO:0000256" key="1">
    <source>
        <dbReference type="SAM" id="SignalP"/>
    </source>
</evidence>
<keyword evidence="1" id="KW-0732">Signal</keyword>
<evidence type="ECO:0000313" key="2">
    <source>
        <dbReference type="EMBL" id="OSX73527.1"/>
    </source>
</evidence>
<evidence type="ECO:0000313" key="3">
    <source>
        <dbReference type="Proteomes" id="UP000218209"/>
    </source>
</evidence>
<protein>
    <submittedName>
        <fullName evidence="2">Uncharacterized protein</fullName>
    </submittedName>
</protein>
<organism evidence="2 3">
    <name type="scientific">Porphyra umbilicalis</name>
    <name type="common">Purple laver</name>
    <name type="synonym">Red alga</name>
    <dbReference type="NCBI Taxonomy" id="2786"/>
    <lineage>
        <taxon>Eukaryota</taxon>
        <taxon>Rhodophyta</taxon>
        <taxon>Bangiophyceae</taxon>
        <taxon>Bangiales</taxon>
        <taxon>Bangiaceae</taxon>
        <taxon>Porphyra</taxon>
    </lineage>
</organism>
<keyword evidence="3" id="KW-1185">Reference proteome</keyword>
<feature type="chain" id="PRO_5012485277" evidence="1">
    <location>
        <begin position="35"/>
        <end position="265"/>
    </location>
</feature>
<reference evidence="2 3" key="1">
    <citation type="submission" date="2017-03" db="EMBL/GenBank/DDBJ databases">
        <title>WGS assembly of Porphyra umbilicalis.</title>
        <authorList>
            <person name="Brawley S.H."/>
            <person name="Blouin N.A."/>
            <person name="Ficko-Blean E."/>
            <person name="Wheeler G.L."/>
            <person name="Lohr M."/>
            <person name="Goodson H.V."/>
            <person name="Jenkins J.W."/>
            <person name="Blaby-Haas C.E."/>
            <person name="Helliwell K.E."/>
            <person name="Chan C."/>
            <person name="Marriage T."/>
            <person name="Bhattacharya D."/>
            <person name="Klein A.S."/>
            <person name="Badis Y."/>
            <person name="Brodie J."/>
            <person name="Cao Y."/>
            <person name="Collen J."/>
            <person name="Dittami S.M."/>
            <person name="Gachon C.M."/>
            <person name="Green B.R."/>
            <person name="Karpowicz S."/>
            <person name="Kim J.W."/>
            <person name="Kudahl U."/>
            <person name="Lin S."/>
            <person name="Michel G."/>
            <person name="Mittag M."/>
            <person name="Olson B.J."/>
            <person name="Pangilinan J."/>
            <person name="Peng Y."/>
            <person name="Qiu H."/>
            <person name="Shu S."/>
            <person name="Singer J.T."/>
            <person name="Smith A.G."/>
            <person name="Sprecher B.N."/>
            <person name="Wagner V."/>
            <person name="Wang W."/>
            <person name="Wang Z.-Y."/>
            <person name="Yan J."/>
            <person name="Yarish C."/>
            <person name="Zoeuner-Riek S."/>
            <person name="Zhuang Y."/>
            <person name="Zou Y."/>
            <person name="Lindquist E.A."/>
            <person name="Grimwood J."/>
            <person name="Barry K."/>
            <person name="Rokhsar D.S."/>
            <person name="Schmutz J."/>
            <person name="Stiller J.W."/>
            <person name="Grossman A.R."/>
            <person name="Prochnik S.E."/>
        </authorList>
    </citation>
    <scope>NUCLEOTIDE SEQUENCE [LARGE SCALE GENOMIC DNA]</scope>
    <source>
        <strain evidence="2">4086291</strain>
    </source>
</reference>
<feature type="signal peptide" evidence="1">
    <location>
        <begin position="1"/>
        <end position="34"/>
    </location>
</feature>
<dbReference type="EMBL" id="KV918991">
    <property type="protein sequence ID" value="OSX73527.1"/>
    <property type="molecule type" value="Genomic_DNA"/>
</dbReference>
<proteinExistence type="predicted"/>
<name>A0A1X6NY78_PORUM</name>
<sequence length="265" mass="28212">MAPMAAAPTRRPRSGLLAAAAAVAALAVLAPVGASPPPMTLSTSARLPSWSCPASKSWHAVGGDNYELPTSVRVPAAAINDDEWAGMGTSAWWRLSKPSLGYDVIQFRPMDHSTAPLRPGAPITYCFTAPVDGHYRWSMKSSVPHPTDHNDIFVRWSGAHGSVWGMQKRANGRAWAALPSTTWRKVYTNKAGGFAWGGYTKDHDAHMLITGPLVGGKTYEFQITGRSCQIQVAAFGLMQCEVDGDGSPGCADVDAMDAVPMAVCQ</sequence>
<dbReference type="Proteomes" id="UP000218209">
    <property type="component" value="Unassembled WGS sequence"/>
</dbReference>
<gene>
    <name evidence="2" type="ORF">BU14_0340s0011</name>
</gene>